<evidence type="ECO:0000313" key="3">
    <source>
        <dbReference type="EMBL" id="ECF1448262.1"/>
    </source>
</evidence>
<dbReference type="InterPro" id="IPR035439">
    <property type="entry name" value="UPF0145_dom_sf"/>
</dbReference>
<dbReference type="EMBL" id="DAAMEZ010000019">
    <property type="protein sequence ID" value="HAC6381534.1"/>
    <property type="molecule type" value="Genomic_DNA"/>
</dbReference>
<evidence type="ECO:0000313" key="1">
    <source>
        <dbReference type="EMBL" id="CNV31828.1"/>
    </source>
</evidence>
<proteinExistence type="predicted"/>
<sequence length="103" mass="11370">MGLFDRKLDISITAHNQIFTSVPPQMKIVKNFGLVKATTAEITFKYRNEDDELLSALFSEATKIGANAIINLRYTSGAYQRNGHGFVTSYLIATGDAVLLDNI</sequence>
<evidence type="ECO:0000313" key="9">
    <source>
        <dbReference type="Proteomes" id="UP000039541"/>
    </source>
</evidence>
<accession>A0A0U0XDA2</accession>
<dbReference type="Proteomes" id="UP000039541">
    <property type="component" value="Unassembled WGS sequence"/>
</dbReference>
<reference evidence="6" key="2">
    <citation type="journal article" date="2018" name="Genome Biol.">
        <title>SKESA: strategic k-mer extension for scrupulous assemblies.</title>
        <authorList>
            <person name="Souvorov A."/>
            <person name="Agarwala R."/>
            <person name="Lipman D.J."/>
        </authorList>
    </citation>
    <scope>NUCLEOTIDE SEQUENCE</scope>
    <source>
        <strain evidence="6">BCW_3301</strain>
        <strain evidence="7">M123</strain>
    </source>
</reference>
<dbReference type="Gene3D" id="3.30.110.70">
    <property type="entry name" value="Hypothetical protein apc22750. Chain B"/>
    <property type="match status" value="1"/>
</dbReference>
<dbReference type="EMBL" id="DAAMHM010000017">
    <property type="protein sequence ID" value="HAC6682660.1"/>
    <property type="molecule type" value="Genomic_DNA"/>
</dbReference>
<reference evidence="1 9" key="1">
    <citation type="submission" date="2015-03" db="EMBL/GenBank/DDBJ databases">
        <authorList>
            <consortium name="Pathogen Informatics"/>
        </authorList>
    </citation>
    <scope>NUCLEOTIDE SEQUENCE [LARGE SCALE GENOMIC DNA]</scope>
    <source>
        <strain evidence="1 9">3476</strain>
    </source>
</reference>
<dbReference type="AlphaFoldDB" id="A0A0U0XDA2"/>
<evidence type="ECO:0000313" key="7">
    <source>
        <dbReference type="EMBL" id="HAC6682660.1"/>
    </source>
</evidence>
<evidence type="ECO:0000313" key="4">
    <source>
        <dbReference type="EMBL" id="EDG4996861.1"/>
    </source>
</evidence>
<dbReference type="Proteomes" id="UP000839929">
    <property type="component" value="Unassembled WGS sequence"/>
</dbReference>
<evidence type="ECO:0000313" key="8">
    <source>
        <dbReference type="EMBL" id="SUE45330.1"/>
    </source>
</evidence>
<dbReference type="EMBL" id="AAMEML010000028">
    <property type="protein sequence ID" value="EDG5290514.1"/>
    <property type="molecule type" value="Genomic_DNA"/>
</dbReference>
<evidence type="ECO:0000313" key="6">
    <source>
        <dbReference type="EMBL" id="HAC6381534.1"/>
    </source>
</evidence>
<reference evidence="8 10" key="3">
    <citation type="submission" date="2018-06" db="EMBL/GenBank/DDBJ databases">
        <authorList>
            <consortium name="Pathogen Informatics"/>
            <person name="Doyle S."/>
        </authorList>
    </citation>
    <scope>NUCLEOTIDE SEQUENCE [LARGE SCALE GENOMIC DNA]</scope>
    <source>
        <strain evidence="8 10">NCTC5754</strain>
    </source>
</reference>
<reference evidence="2" key="5">
    <citation type="submission" date="2018-12" db="EMBL/GenBank/DDBJ databases">
        <authorList>
            <person name="Ashton P.M."/>
            <person name="Dallman T."/>
            <person name="Nair S."/>
            <person name="De Pinna E."/>
            <person name="Peters T."/>
            <person name="Grant K."/>
        </authorList>
    </citation>
    <scope>NUCLEOTIDE SEQUENCE [LARGE SCALE GENOMIC DNA]</scope>
    <source>
        <strain evidence="4">136768</strain>
        <strain evidence="5">138330</strain>
        <strain evidence="2">598023</strain>
        <strain evidence="3">692616</strain>
    </source>
</reference>
<dbReference type="Proteomes" id="UP000254190">
    <property type="component" value="Unassembled WGS sequence"/>
</dbReference>
<gene>
    <name evidence="4" type="ORF">B7N01_20850</name>
    <name evidence="5" type="ORF">B7N80_19250</name>
    <name evidence="3" type="ORF">E0916_20230</name>
    <name evidence="2" type="ORF">EJV93_20510</name>
    <name evidence="1" type="ORF">ERS008202_04964</name>
    <name evidence="6" type="ORF">G0B02_20945</name>
    <name evidence="7" type="ORF">G0D18_18805</name>
    <name evidence="8" type="ORF">NCTC5754_00097</name>
</gene>
<evidence type="ECO:0000313" key="5">
    <source>
        <dbReference type="EMBL" id="EDG5290514.1"/>
    </source>
</evidence>
<evidence type="ECO:0008006" key="11">
    <source>
        <dbReference type="Google" id="ProtNLM"/>
    </source>
</evidence>
<dbReference type="EMBL" id="UGVQ01000001">
    <property type="protein sequence ID" value="SUE45330.1"/>
    <property type="molecule type" value="Genomic_DNA"/>
</dbReference>
<evidence type="ECO:0000313" key="2">
    <source>
        <dbReference type="EMBL" id="ECA2723561.1"/>
    </source>
</evidence>
<dbReference type="SUPFAM" id="SSF117782">
    <property type="entry name" value="YbjQ-like"/>
    <property type="match status" value="1"/>
</dbReference>
<organism evidence="8 10">
    <name type="scientific">Salmonella enterica subsp. enterica serovar Bovismorbificans</name>
    <dbReference type="NCBI Taxonomy" id="58097"/>
    <lineage>
        <taxon>Bacteria</taxon>
        <taxon>Pseudomonadati</taxon>
        <taxon>Pseudomonadota</taxon>
        <taxon>Gammaproteobacteria</taxon>
        <taxon>Enterobacterales</taxon>
        <taxon>Enterobacteriaceae</taxon>
        <taxon>Salmonella</taxon>
    </lineage>
</organism>
<evidence type="ECO:0000313" key="10">
    <source>
        <dbReference type="Proteomes" id="UP000254190"/>
    </source>
</evidence>
<dbReference type="EMBL" id="CQPC01000140">
    <property type="protein sequence ID" value="CNV31828.1"/>
    <property type="molecule type" value="Genomic_DNA"/>
</dbReference>
<dbReference type="RefSeq" id="WP_000522257.1">
    <property type="nucleotide sequence ID" value="NZ_CBDGIL010000012.1"/>
</dbReference>
<dbReference type="EMBL" id="AAMEJW010000030">
    <property type="protein sequence ID" value="EDG4996861.1"/>
    <property type="molecule type" value="Genomic_DNA"/>
</dbReference>
<name>A0A0U0XDA2_SALET</name>
<reference evidence="6" key="4">
    <citation type="submission" date="2018-08" db="EMBL/GenBank/DDBJ databases">
        <authorList>
            <consortium name="NCBI Pathogen Detection Project"/>
        </authorList>
    </citation>
    <scope>NUCLEOTIDE SEQUENCE</scope>
    <source>
        <strain evidence="6">BCW_3301</strain>
        <strain evidence="7">M123</strain>
    </source>
</reference>
<protein>
    <recommendedName>
        <fullName evidence="11">Heavy metal-binding domain-containing protein</fullName>
    </recommendedName>
</protein>
<dbReference type="EMBL" id="AAIKGE010000017">
    <property type="protein sequence ID" value="ECF1448262.1"/>
    <property type="molecule type" value="Genomic_DNA"/>
</dbReference>
<dbReference type="EMBL" id="AAHTVM010000015">
    <property type="protein sequence ID" value="ECA2723561.1"/>
    <property type="molecule type" value="Genomic_DNA"/>
</dbReference>